<dbReference type="GO" id="GO:0008033">
    <property type="term" value="P:tRNA processing"/>
    <property type="evidence" value="ECO:0007669"/>
    <property type="project" value="UniProtKB-KW"/>
</dbReference>
<dbReference type="Gene3D" id="1.10.1520.10">
    <property type="entry name" value="Ribonuclease III domain"/>
    <property type="match status" value="1"/>
</dbReference>
<evidence type="ECO:0000256" key="2">
    <source>
        <dbReference type="ARBA" id="ARBA00004496"/>
    </source>
</evidence>
<dbReference type="FunFam" id="1.10.1520.10:FF:000001">
    <property type="entry name" value="Ribonuclease 3"/>
    <property type="match status" value="1"/>
</dbReference>
<dbReference type="PANTHER" id="PTHR11207:SF0">
    <property type="entry name" value="RIBONUCLEASE 3"/>
    <property type="match status" value="1"/>
</dbReference>
<dbReference type="SMART" id="SM00358">
    <property type="entry name" value="DSRM"/>
    <property type="match status" value="1"/>
</dbReference>
<dbReference type="GO" id="GO:0019843">
    <property type="term" value="F:rRNA binding"/>
    <property type="evidence" value="ECO:0007669"/>
    <property type="project" value="UniProtKB-KW"/>
</dbReference>
<evidence type="ECO:0000313" key="20">
    <source>
        <dbReference type="Proteomes" id="UP000244910"/>
    </source>
</evidence>
<evidence type="ECO:0000256" key="16">
    <source>
        <dbReference type="SAM" id="MobiDB-lite"/>
    </source>
</evidence>
<evidence type="ECO:0000256" key="15">
    <source>
        <dbReference type="HAMAP-Rule" id="MF_00104"/>
    </source>
</evidence>
<dbReference type="EC" id="3.1.26.3" evidence="15"/>
<keyword evidence="15" id="KW-0699">rRNA-binding</keyword>
<evidence type="ECO:0000256" key="5">
    <source>
        <dbReference type="ARBA" id="ARBA00022490"/>
    </source>
</evidence>
<dbReference type="SUPFAM" id="SSF69065">
    <property type="entry name" value="RNase III domain-like"/>
    <property type="match status" value="1"/>
</dbReference>
<feature type="binding site" evidence="15">
    <location>
        <position position="127"/>
    </location>
    <ligand>
        <name>Mg(2+)</name>
        <dbReference type="ChEBI" id="CHEBI:18420"/>
    </ligand>
</feature>
<sequence>MLVNECVINKNDIFVELERKLDTCFKNKELLKVALTHSSYANGKKNIKFNERLEFLGDSVLQISISEYLFLNYSKKTEGELTKRRALIVCENSLYEIAKKWDLGKHIRMSKGEELTGGRERVSILADCVEAIIAAIYIDAGFEKAKEFVLTNFKETIDKAIKNKIVLDYKTKLQEVMQKNGDVDIQYDLIKYEGPPHRRKFYTQVSVNSKVLGNGTGYSKKESEQSAAKKALKGLEKDNG</sequence>
<dbReference type="Proteomes" id="UP000244910">
    <property type="component" value="Chromosome"/>
</dbReference>
<dbReference type="GO" id="GO:0004525">
    <property type="term" value="F:ribonuclease III activity"/>
    <property type="evidence" value="ECO:0007669"/>
    <property type="project" value="UniProtKB-UniRule"/>
</dbReference>
<evidence type="ECO:0000256" key="12">
    <source>
        <dbReference type="ARBA" id="ARBA00022801"/>
    </source>
</evidence>
<keyword evidence="9 15" id="KW-0540">Nuclease</keyword>
<name>A0A2U8DML0_9CLOT</name>
<dbReference type="InterPro" id="IPR011907">
    <property type="entry name" value="RNase_III"/>
</dbReference>
<evidence type="ECO:0000313" key="19">
    <source>
        <dbReference type="EMBL" id="AWI03966.1"/>
    </source>
</evidence>
<comment type="cofactor">
    <cofactor evidence="15">
        <name>Mg(2+)</name>
        <dbReference type="ChEBI" id="CHEBI:18420"/>
    </cofactor>
</comment>
<comment type="subcellular location">
    <subcellularLocation>
        <location evidence="2 15">Cytoplasm</location>
    </subcellularLocation>
</comment>
<dbReference type="PANTHER" id="PTHR11207">
    <property type="entry name" value="RIBONUCLEASE III"/>
    <property type="match status" value="1"/>
</dbReference>
<protein>
    <recommendedName>
        <fullName evidence="15">Ribonuclease 3</fullName>
        <ecNumber evidence="15">3.1.26.3</ecNumber>
    </recommendedName>
    <alternativeName>
        <fullName evidence="15">Ribonuclease III</fullName>
        <shortName evidence="15">RNase III</shortName>
    </alternativeName>
</protein>
<comment type="similarity">
    <text evidence="3">Belongs to the ribonuclease III family.</text>
</comment>
<dbReference type="FunFam" id="3.30.160.20:FF:000003">
    <property type="entry name" value="Ribonuclease 3"/>
    <property type="match status" value="1"/>
</dbReference>
<feature type="active site" evidence="15">
    <location>
        <position position="58"/>
    </location>
</feature>
<dbReference type="GO" id="GO:0010468">
    <property type="term" value="P:regulation of gene expression"/>
    <property type="evidence" value="ECO:0007669"/>
    <property type="project" value="TreeGrafter"/>
</dbReference>
<dbReference type="EMBL" id="CP020953">
    <property type="protein sequence ID" value="AWI03966.1"/>
    <property type="molecule type" value="Genomic_DNA"/>
</dbReference>
<evidence type="ECO:0000256" key="13">
    <source>
        <dbReference type="ARBA" id="ARBA00022842"/>
    </source>
</evidence>
<keyword evidence="8 15" id="KW-0819">tRNA processing</keyword>
<evidence type="ECO:0000256" key="10">
    <source>
        <dbReference type="ARBA" id="ARBA00022723"/>
    </source>
</evidence>
<feature type="region of interest" description="Disordered" evidence="16">
    <location>
        <begin position="213"/>
        <end position="240"/>
    </location>
</feature>
<evidence type="ECO:0000256" key="6">
    <source>
        <dbReference type="ARBA" id="ARBA00022552"/>
    </source>
</evidence>
<dbReference type="OrthoDB" id="9805026at2"/>
<dbReference type="NCBIfam" id="TIGR02191">
    <property type="entry name" value="RNaseIII"/>
    <property type="match status" value="1"/>
</dbReference>
<keyword evidence="12 15" id="KW-0378">Hydrolase</keyword>
<feature type="binding site" evidence="15">
    <location>
        <position position="130"/>
    </location>
    <ligand>
        <name>Mg(2+)</name>
        <dbReference type="ChEBI" id="CHEBI:18420"/>
    </ligand>
</feature>
<dbReference type="InterPro" id="IPR000999">
    <property type="entry name" value="RNase_III_dom"/>
</dbReference>
<keyword evidence="5 15" id="KW-0963">Cytoplasm</keyword>
<evidence type="ECO:0000256" key="4">
    <source>
        <dbReference type="ARBA" id="ARBA00011738"/>
    </source>
</evidence>
<keyword evidence="7 15" id="KW-0507">mRNA processing</keyword>
<evidence type="ECO:0000256" key="3">
    <source>
        <dbReference type="ARBA" id="ARBA00010183"/>
    </source>
</evidence>
<dbReference type="HAMAP" id="MF_00104">
    <property type="entry name" value="RNase_III"/>
    <property type="match status" value="1"/>
</dbReference>
<dbReference type="PROSITE" id="PS50137">
    <property type="entry name" value="DS_RBD"/>
    <property type="match status" value="1"/>
</dbReference>
<gene>
    <name evidence="15" type="primary">rnc</name>
    <name evidence="19" type="ORF">B9W14_05475</name>
</gene>
<dbReference type="GO" id="GO:0006364">
    <property type="term" value="P:rRNA processing"/>
    <property type="evidence" value="ECO:0007669"/>
    <property type="project" value="UniProtKB-UniRule"/>
</dbReference>
<evidence type="ECO:0000259" key="17">
    <source>
        <dbReference type="PROSITE" id="PS50137"/>
    </source>
</evidence>
<dbReference type="PROSITE" id="PS50142">
    <property type="entry name" value="RNASE_3_2"/>
    <property type="match status" value="1"/>
</dbReference>
<evidence type="ECO:0000256" key="7">
    <source>
        <dbReference type="ARBA" id="ARBA00022664"/>
    </source>
</evidence>
<dbReference type="CDD" id="cd10845">
    <property type="entry name" value="DSRM_RNAse_III_family"/>
    <property type="match status" value="1"/>
</dbReference>
<dbReference type="AlphaFoldDB" id="A0A2U8DML0"/>
<dbReference type="Gene3D" id="3.30.160.20">
    <property type="match status" value="1"/>
</dbReference>
<evidence type="ECO:0000256" key="8">
    <source>
        <dbReference type="ARBA" id="ARBA00022694"/>
    </source>
</evidence>
<dbReference type="PROSITE" id="PS00517">
    <property type="entry name" value="RNASE_3_1"/>
    <property type="match status" value="1"/>
</dbReference>
<dbReference type="KEGG" id="cdrk:B9W14_05475"/>
<comment type="function">
    <text evidence="15">Digests double-stranded RNA. Involved in the processing of primary rRNA transcript to yield the immediate precursors to the large and small rRNAs (23S and 16S). Processes some mRNAs, and tRNAs when they are encoded in the rRNA operon. Processes pre-crRNA and tracrRNA of type II CRISPR loci if present in the organism.</text>
</comment>
<evidence type="ECO:0000259" key="18">
    <source>
        <dbReference type="PROSITE" id="PS50142"/>
    </source>
</evidence>
<evidence type="ECO:0000256" key="11">
    <source>
        <dbReference type="ARBA" id="ARBA00022759"/>
    </source>
</evidence>
<feature type="domain" description="RNase III" evidence="18">
    <location>
        <begin position="14"/>
        <end position="141"/>
    </location>
</feature>
<keyword evidence="14 15" id="KW-0694">RNA-binding</keyword>
<evidence type="ECO:0000256" key="1">
    <source>
        <dbReference type="ARBA" id="ARBA00000109"/>
    </source>
</evidence>
<keyword evidence="20" id="KW-1185">Reference proteome</keyword>
<dbReference type="InterPro" id="IPR036389">
    <property type="entry name" value="RNase_III_sf"/>
</dbReference>
<organism evidence="19 20">
    <name type="scientific">Clostridium drakei</name>
    <dbReference type="NCBI Taxonomy" id="332101"/>
    <lineage>
        <taxon>Bacteria</taxon>
        <taxon>Bacillati</taxon>
        <taxon>Bacillota</taxon>
        <taxon>Clostridia</taxon>
        <taxon>Eubacteriales</taxon>
        <taxon>Clostridiaceae</taxon>
        <taxon>Clostridium</taxon>
    </lineage>
</organism>
<feature type="active site" evidence="15">
    <location>
        <position position="130"/>
    </location>
</feature>
<feature type="domain" description="DRBM" evidence="17">
    <location>
        <begin position="168"/>
        <end position="237"/>
    </location>
</feature>
<dbReference type="GO" id="GO:0042802">
    <property type="term" value="F:identical protein binding"/>
    <property type="evidence" value="ECO:0007669"/>
    <property type="project" value="UniProtKB-ARBA"/>
</dbReference>
<keyword evidence="13 15" id="KW-0460">Magnesium</keyword>
<dbReference type="InterPro" id="IPR014720">
    <property type="entry name" value="dsRBD_dom"/>
</dbReference>
<dbReference type="CDD" id="cd00593">
    <property type="entry name" value="RIBOc"/>
    <property type="match status" value="1"/>
</dbReference>
<feature type="binding site" evidence="15">
    <location>
        <position position="54"/>
    </location>
    <ligand>
        <name>Mg(2+)</name>
        <dbReference type="ChEBI" id="CHEBI:18420"/>
    </ligand>
</feature>
<dbReference type="Pfam" id="PF00035">
    <property type="entry name" value="dsrm"/>
    <property type="match status" value="1"/>
</dbReference>
<proteinExistence type="inferred from homology"/>
<keyword evidence="11 15" id="KW-0255">Endonuclease</keyword>
<accession>A0A2U8DML0</accession>
<evidence type="ECO:0000256" key="9">
    <source>
        <dbReference type="ARBA" id="ARBA00022722"/>
    </source>
</evidence>
<keyword evidence="10 15" id="KW-0479">Metal-binding</keyword>
<keyword evidence="6 15" id="KW-0698">rRNA processing</keyword>
<evidence type="ECO:0000256" key="14">
    <source>
        <dbReference type="ARBA" id="ARBA00022884"/>
    </source>
</evidence>
<reference evidence="20" key="1">
    <citation type="submission" date="2017-04" db="EMBL/GenBank/DDBJ databases">
        <authorList>
            <person name="Song Y."/>
            <person name="Cho B.-K."/>
        </authorList>
    </citation>
    <scope>NUCLEOTIDE SEQUENCE [LARGE SCALE GENOMIC DNA]</scope>
    <source>
        <strain evidence="20">SL1</strain>
    </source>
</reference>
<dbReference type="GO" id="GO:0006397">
    <property type="term" value="P:mRNA processing"/>
    <property type="evidence" value="ECO:0007669"/>
    <property type="project" value="UniProtKB-UniRule"/>
</dbReference>
<dbReference type="SUPFAM" id="SSF54768">
    <property type="entry name" value="dsRNA-binding domain-like"/>
    <property type="match status" value="1"/>
</dbReference>
<dbReference type="Pfam" id="PF14622">
    <property type="entry name" value="Ribonucleas_3_3"/>
    <property type="match status" value="1"/>
</dbReference>
<dbReference type="GO" id="GO:0005737">
    <property type="term" value="C:cytoplasm"/>
    <property type="evidence" value="ECO:0007669"/>
    <property type="project" value="UniProtKB-SubCell"/>
</dbReference>
<dbReference type="GO" id="GO:0003725">
    <property type="term" value="F:double-stranded RNA binding"/>
    <property type="evidence" value="ECO:0007669"/>
    <property type="project" value="TreeGrafter"/>
</dbReference>
<comment type="catalytic activity">
    <reaction evidence="1 15">
        <text>Endonucleolytic cleavage to 5'-phosphomonoester.</text>
        <dbReference type="EC" id="3.1.26.3"/>
    </reaction>
</comment>
<comment type="subunit">
    <text evidence="4 15">Homodimer.</text>
</comment>
<dbReference type="GO" id="GO:0046872">
    <property type="term" value="F:metal ion binding"/>
    <property type="evidence" value="ECO:0007669"/>
    <property type="project" value="UniProtKB-KW"/>
</dbReference>
<dbReference type="SMART" id="SM00535">
    <property type="entry name" value="RIBOc"/>
    <property type="match status" value="1"/>
</dbReference>